<protein>
    <submittedName>
        <fullName evidence="2">Uncharacterized protein</fullName>
    </submittedName>
</protein>
<evidence type="ECO:0000313" key="3">
    <source>
        <dbReference type="Proteomes" id="UP001165085"/>
    </source>
</evidence>
<dbReference type="PANTHER" id="PTHR28112">
    <property type="entry name" value="SRP-INDEPENDENT TARGETING PROTEIN 3"/>
    <property type="match status" value="1"/>
</dbReference>
<dbReference type="PANTHER" id="PTHR28112:SF1">
    <property type="entry name" value="SRP-INDEPENDENT TARGETING PROTEIN 3"/>
    <property type="match status" value="1"/>
</dbReference>
<dbReference type="InterPro" id="IPR012098">
    <property type="entry name" value="SND3_fun"/>
</dbReference>
<keyword evidence="1" id="KW-0472">Membrane</keyword>
<dbReference type="OrthoDB" id="18139at2759"/>
<dbReference type="Pfam" id="PF10032">
    <property type="entry name" value="Pho88"/>
    <property type="match status" value="1"/>
</dbReference>
<accession>A0A9W7EBI0</accession>
<comment type="caution">
    <text evidence="2">The sequence shown here is derived from an EMBL/GenBank/DDBJ whole genome shotgun (WGS) entry which is preliminary data.</text>
</comment>
<evidence type="ECO:0000313" key="2">
    <source>
        <dbReference type="EMBL" id="GMH75289.1"/>
    </source>
</evidence>
<dbReference type="SUPFAM" id="SSF48403">
    <property type="entry name" value="Ankyrin repeat"/>
    <property type="match status" value="1"/>
</dbReference>
<dbReference type="GO" id="GO:0045047">
    <property type="term" value="P:protein targeting to ER"/>
    <property type="evidence" value="ECO:0007669"/>
    <property type="project" value="InterPro"/>
</dbReference>
<sequence length="349" mass="38791">MDPSGKSGMGKMFVMLPVMLYARKLDAEDPNTVLLIRCAYGVVQALTFTILFLTYTRLSSISNPTQIVYIEKAKGFMDDPSAPKKYTKGKKQEMYSAKFNELLSSSCMGILMTCGLHYYKGMVMGLAIQCVMGPFNLYDNAVIGVMMWGKNDMGEKLELTDDMTLIEMAEGGKETVIREGKGSVKKDDDAVPRIKKDDKKKMSESDFEELLLDTWDQAGSANLKPLISYLSTTTVKHRTKEFGWTPLMIFCGLHGAVGFEDGIRKCVELGADVEVKDEEGWTALHWCAYHGNATAVKVLKETCGIEGVEGVKDKEGKTVRDLCVEEKNEDVWREVEGGGEEGEGVKKRK</sequence>
<name>A0A9W7EBI0_9STRA</name>
<dbReference type="InterPro" id="IPR036770">
    <property type="entry name" value="Ankyrin_rpt-contain_sf"/>
</dbReference>
<dbReference type="GO" id="GO:0005739">
    <property type="term" value="C:mitochondrion"/>
    <property type="evidence" value="ECO:0007669"/>
    <property type="project" value="TreeGrafter"/>
</dbReference>
<dbReference type="InterPro" id="IPR002110">
    <property type="entry name" value="Ankyrin_rpt"/>
</dbReference>
<organism evidence="2 3">
    <name type="scientific">Triparma strigata</name>
    <dbReference type="NCBI Taxonomy" id="1606541"/>
    <lineage>
        <taxon>Eukaryota</taxon>
        <taxon>Sar</taxon>
        <taxon>Stramenopiles</taxon>
        <taxon>Ochrophyta</taxon>
        <taxon>Bolidophyceae</taxon>
        <taxon>Parmales</taxon>
        <taxon>Triparmaceae</taxon>
        <taxon>Triparma</taxon>
    </lineage>
</organism>
<dbReference type="Gene3D" id="1.25.40.20">
    <property type="entry name" value="Ankyrin repeat-containing domain"/>
    <property type="match status" value="1"/>
</dbReference>
<reference evidence="3" key="1">
    <citation type="journal article" date="2023" name="Commun. Biol.">
        <title>Genome analysis of Parmales, the sister group of diatoms, reveals the evolutionary specialization of diatoms from phago-mixotrophs to photoautotrophs.</title>
        <authorList>
            <person name="Ban H."/>
            <person name="Sato S."/>
            <person name="Yoshikawa S."/>
            <person name="Yamada K."/>
            <person name="Nakamura Y."/>
            <person name="Ichinomiya M."/>
            <person name="Sato N."/>
            <person name="Blanc-Mathieu R."/>
            <person name="Endo H."/>
            <person name="Kuwata A."/>
            <person name="Ogata H."/>
        </authorList>
    </citation>
    <scope>NUCLEOTIDE SEQUENCE [LARGE SCALE GENOMIC DNA]</scope>
    <source>
        <strain evidence="3">NIES 3701</strain>
    </source>
</reference>
<gene>
    <name evidence="2" type="ORF">TrST_g7966</name>
</gene>
<keyword evidence="1" id="KW-1133">Transmembrane helix</keyword>
<dbReference type="AlphaFoldDB" id="A0A9W7EBI0"/>
<dbReference type="Pfam" id="PF12796">
    <property type="entry name" value="Ank_2"/>
    <property type="match status" value="1"/>
</dbReference>
<dbReference type="Proteomes" id="UP001165085">
    <property type="component" value="Unassembled WGS sequence"/>
</dbReference>
<keyword evidence="1" id="KW-0812">Transmembrane</keyword>
<evidence type="ECO:0000256" key="1">
    <source>
        <dbReference type="SAM" id="Phobius"/>
    </source>
</evidence>
<proteinExistence type="predicted"/>
<dbReference type="GO" id="GO:0005783">
    <property type="term" value="C:endoplasmic reticulum"/>
    <property type="evidence" value="ECO:0007669"/>
    <property type="project" value="InterPro"/>
</dbReference>
<dbReference type="EMBL" id="BRXY01000188">
    <property type="protein sequence ID" value="GMH75289.1"/>
    <property type="molecule type" value="Genomic_DNA"/>
</dbReference>
<feature type="transmembrane region" description="Helical" evidence="1">
    <location>
        <begin position="34"/>
        <end position="55"/>
    </location>
</feature>
<keyword evidence="3" id="KW-1185">Reference proteome</keyword>